<dbReference type="HOGENOM" id="CLU_3027473_0_0_14"/>
<dbReference type="KEGG" id="msk:MSUIS_01350"/>
<evidence type="ECO:0000256" key="1">
    <source>
        <dbReference type="SAM" id="Phobius"/>
    </source>
</evidence>
<keyword evidence="1" id="KW-0812">Transmembrane</keyword>
<proteinExistence type="predicted"/>
<reference evidence="2 3" key="1">
    <citation type="journal article" date="2011" name="J. Bacteriol.">
        <title>Complete genome sequence of the hemotrophic Mycoplasma suis strain KI3806.</title>
        <authorList>
            <person name="Oehlerking J."/>
            <person name="Kube M."/>
            <person name="Felder K.M."/>
            <person name="Matter D."/>
            <person name="Wittenbrink M.M."/>
            <person name="Schwarzenbach S."/>
            <person name="Kramer M.M."/>
            <person name="Hoelzle K."/>
            <person name="Hoelzle L.E."/>
        </authorList>
    </citation>
    <scope>NUCLEOTIDE SEQUENCE [LARGE SCALE GENOMIC DNA]</scope>
    <source>
        <strain evidence="3">KI_3806</strain>
    </source>
</reference>
<sequence length="55" mass="6169">MVGLSKIMFPVLGFFATIAGGGYVANYLGFLPKQNYLDLSHWKESNTFLQTILKK</sequence>
<name>F0V306_MYCS3</name>
<accession>F0V306</accession>
<organism evidence="2 3">
    <name type="scientific">Mycoplasma suis (strain KI_3806)</name>
    <dbReference type="NCBI Taxonomy" id="708248"/>
    <lineage>
        <taxon>Bacteria</taxon>
        <taxon>Bacillati</taxon>
        <taxon>Mycoplasmatota</taxon>
        <taxon>Mollicutes</taxon>
        <taxon>Mycoplasmataceae</taxon>
        <taxon>Mycoplasma</taxon>
    </lineage>
</organism>
<dbReference type="Proteomes" id="UP000008645">
    <property type="component" value="Chromosome"/>
</dbReference>
<gene>
    <name evidence="2" type="ORF">MSUIS_01350</name>
</gene>
<protein>
    <recommendedName>
        <fullName evidence="4">Transmembrane protein</fullName>
    </recommendedName>
</protein>
<feature type="transmembrane region" description="Helical" evidence="1">
    <location>
        <begin position="7"/>
        <end position="30"/>
    </location>
</feature>
<evidence type="ECO:0000313" key="2">
    <source>
        <dbReference type="EMBL" id="CBZ40228.1"/>
    </source>
</evidence>
<keyword evidence="1" id="KW-0472">Membrane</keyword>
<evidence type="ECO:0008006" key="4">
    <source>
        <dbReference type="Google" id="ProtNLM"/>
    </source>
</evidence>
<keyword evidence="1" id="KW-1133">Transmembrane helix</keyword>
<dbReference type="EMBL" id="FQ790233">
    <property type="protein sequence ID" value="CBZ40228.1"/>
    <property type="molecule type" value="Genomic_DNA"/>
</dbReference>
<dbReference type="RefSeq" id="WP_013608840.1">
    <property type="nucleotide sequence ID" value="NC_015153.1"/>
</dbReference>
<dbReference type="AlphaFoldDB" id="F0V306"/>
<evidence type="ECO:0000313" key="3">
    <source>
        <dbReference type="Proteomes" id="UP000008645"/>
    </source>
</evidence>